<dbReference type="AlphaFoldDB" id="A0AAV7LMY0"/>
<proteinExistence type="predicted"/>
<protein>
    <submittedName>
        <fullName evidence="2">Uncharacterized protein</fullName>
    </submittedName>
</protein>
<evidence type="ECO:0000256" key="1">
    <source>
        <dbReference type="SAM" id="MobiDB-lite"/>
    </source>
</evidence>
<evidence type="ECO:0000313" key="2">
    <source>
        <dbReference type="EMBL" id="KAJ1091742.1"/>
    </source>
</evidence>
<gene>
    <name evidence="2" type="ORF">NDU88_004859</name>
</gene>
<comment type="caution">
    <text evidence="2">The sequence shown here is derived from an EMBL/GenBank/DDBJ whole genome shotgun (WGS) entry which is preliminary data.</text>
</comment>
<evidence type="ECO:0000313" key="3">
    <source>
        <dbReference type="Proteomes" id="UP001066276"/>
    </source>
</evidence>
<sequence length="86" mass="9141">MSSREPCRCWRFRDSPEGESLPILCAPGGAPVRHAPSVGVSRRVPRPDYSASGSLGVPPNTFGRSSPRECHAPPGTADVTSSELRP</sequence>
<accession>A0AAV7LMY0</accession>
<reference evidence="2" key="1">
    <citation type="journal article" date="2022" name="bioRxiv">
        <title>Sequencing and chromosome-scale assembly of the giantPleurodeles waltlgenome.</title>
        <authorList>
            <person name="Brown T."/>
            <person name="Elewa A."/>
            <person name="Iarovenko S."/>
            <person name="Subramanian E."/>
            <person name="Araus A.J."/>
            <person name="Petzold A."/>
            <person name="Susuki M."/>
            <person name="Suzuki K.-i.T."/>
            <person name="Hayashi T."/>
            <person name="Toyoda A."/>
            <person name="Oliveira C."/>
            <person name="Osipova E."/>
            <person name="Leigh N.D."/>
            <person name="Simon A."/>
            <person name="Yun M.H."/>
        </authorList>
    </citation>
    <scope>NUCLEOTIDE SEQUENCE</scope>
    <source>
        <strain evidence="2">20211129_DDA</strain>
        <tissue evidence="2">Liver</tissue>
    </source>
</reference>
<organism evidence="2 3">
    <name type="scientific">Pleurodeles waltl</name>
    <name type="common">Iberian ribbed newt</name>
    <dbReference type="NCBI Taxonomy" id="8319"/>
    <lineage>
        <taxon>Eukaryota</taxon>
        <taxon>Metazoa</taxon>
        <taxon>Chordata</taxon>
        <taxon>Craniata</taxon>
        <taxon>Vertebrata</taxon>
        <taxon>Euteleostomi</taxon>
        <taxon>Amphibia</taxon>
        <taxon>Batrachia</taxon>
        <taxon>Caudata</taxon>
        <taxon>Salamandroidea</taxon>
        <taxon>Salamandridae</taxon>
        <taxon>Pleurodelinae</taxon>
        <taxon>Pleurodeles</taxon>
    </lineage>
</organism>
<name>A0AAV7LMY0_PLEWA</name>
<dbReference type="Proteomes" id="UP001066276">
    <property type="component" value="Chromosome 11"/>
</dbReference>
<keyword evidence="3" id="KW-1185">Reference proteome</keyword>
<dbReference type="EMBL" id="JANPWB010000015">
    <property type="protein sequence ID" value="KAJ1091742.1"/>
    <property type="molecule type" value="Genomic_DNA"/>
</dbReference>
<feature type="region of interest" description="Disordered" evidence="1">
    <location>
        <begin position="34"/>
        <end position="86"/>
    </location>
</feature>